<proteinExistence type="inferred from homology"/>
<protein>
    <submittedName>
        <fullName evidence="8">Putative ABC transport system permease protein</fullName>
    </submittedName>
</protein>
<feature type="transmembrane region" description="Helical" evidence="6">
    <location>
        <begin position="517"/>
        <end position="539"/>
    </location>
</feature>
<evidence type="ECO:0000256" key="4">
    <source>
        <dbReference type="ARBA" id="ARBA00022989"/>
    </source>
</evidence>
<feature type="transmembrane region" description="Helical" evidence="6">
    <location>
        <begin position="195"/>
        <end position="214"/>
    </location>
</feature>
<evidence type="ECO:0000313" key="9">
    <source>
        <dbReference type="Proteomes" id="UP000237797"/>
    </source>
</evidence>
<feature type="transmembrane region" description="Helical" evidence="6">
    <location>
        <begin position="60"/>
        <end position="82"/>
    </location>
</feature>
<evidence type="ECO:0000256" key="1">
    <source>
        <dbReference type="ARBA" id="ARBA00004651"/>
    </source>
</evidence>
<evidence type="ECO:0000256" key="6">
    <source>
        <dbReference type="PIRNR" id="PIRNR018968"/>
    </source>
</evidence>
<feature type="transmembrane region" description="Helical" evidence="6">
    <location>
        <begin position="280"/>
        <end position="301"/>
    </location>
</feature>
<feature type="transmembrane region" description="Helical" evidence="6">
    <location>
        <begin position="151"/>
        <end position="174"/>
    </location>
</feature>
<keyword evidence="4 6" id="KW-1133">Transmembrane helix</keyword>
<keyword evidence="9" id="KW-1185">Reference proteome</keyword>
<comment type="caution">
    <text evidence="8">The sequence shown here is derived from an EMBL/GenBank/DDBJ whole genome shotgun (WGS) entry which is preliminary data.</text>
</comment>
<feature type="transmembrane region" description="Helical" evidence="6">
    <location>
        <begin position="18"/>
        <end position="40"/>
    </location>
</feature>
<organism evidence="8 9">
    <name type="scientific">Planifilum fimeticola</name>
    <dbReference type="NCBI Taxonomy" id="201975"/>
    <lineage>
        <taxon>Bacteria</taxon>
        <taxon>Bacillati</taxon>
        <taxon>Bacillota</taxon>
        <taxon>Bacilli</taxon>
        <taxon>Bacillales</taxon>
        <taxon>Thermoactinomycetaceae</taxon>
        <taxon>Planifilum</taxon>
    </lineage>
</organism>
<dbReference type="RefSeq" id="WP_106344902.1">
    <property type="nucleotide sequence ID" value="NZ_PVNE01000009.1"/>
</dbReference>
<evidence type="ECO:0000259" key="7">
    <source>
        <dbReference type="Pfam" id="PF02687"/>
    </source>
</evidence>
<dbReference type="Proteomes" id="UP000237797">
    <property type="component" value="Unassembled WGS sequence"/>
</dbReference>
<keyword evidence="3 6" id="KW-0812">Transmembrane</keyword>
<dbReference type="InterPro" id="IPR052536">
    <property type="entry name" value="ABC-4_Integral_Memb_Prot"/>
</dbReference>
<keyword evidence="6" id="KW-0813">Transport</keyword>
<reference evidence="8 9" key="1">
    <citation type="submission" date="2018-03" db="EMBL/GenBank/DDBJ databases">
        <title>Genomic Encyclopedia of Archaeal and Bacterial Type Strains, Phase II (KMG-II): from individual species to whole genera.</title>
        <authorList>
            <person name="Goeker M."/>
        </authorList>
    </citation>
    <scope>NUCLEOTIDE SEQUENCE [LARGE SCALE GENOMIC DNA]</scope>
    <source>
        <strain evidence="8 9">DSM 44946</strain>
    </source>
</reference>
<dbReference type="PANTHER" id="PTHR46795">
    <property type="entry name" value="ABC TRANSPORTER PERMEASE-RELATED-RELATED"/>
    <property type="match status" value="1"/>
</dbReference>
<dbReference type="EMBL" id="PVNE01000009">
    <property type="protein sequence ID" value="PRX41026.1"/>
    <property type="molecule type" value="Genomic_DNA"/>
</dbReference>
<feature type="transmembrane region" description="Helical" evidence="6">
    <location>
        <begin position="226"/>
        <end position="251"/>
    </location>
</feature>
<evidence type="ECO:0000256" key="3">
    <source>
        <dbReference type="ARBA" id="ARBA00022692"/>
    </source>
</evidence>
<keyword evidence="2 6" id="KW-1003">Cell membrane</keyword>
<evidence type="ECO:0000256" key="5">
    <source>
        <dbReference type="ARBA" id="ARBA00023136"/>
    </source>
</evidence>
<dbReference type="OrthoDB" id="1937696at2"/>
<feature type="domain" description="ABC3 transporter permease C-terminal" evidence="7">
    <location>
        <begin position="60"/>
        <end position="176"/>
    </location>
</feature>
<feature type="transmembrane region" description="Helical" evidence="6">
    <location>
        <begin position="103"/>
        <end position="131"/>
    </location>
</feature>
<feature type="transmembrane region" description="Helical" evidence="6">
    <location>
        <begin position="573"/>
        <end position="600"/>
    </location>
</feature>
<feature type="transmembrane region" description="Helical" evidence="6">
    <location>
        <begin position="606"/>
        <end position="627"/>
    </location>
</feature>
<keyword evidence="5 6" id="KW-0472">Membrane</keyword>
<sequence length="640" mass="72257">MTFLQFAFNNVYRNSRAYVAYFLSSSFAVMIFFTYLVFIFHPDIVNSEMGALTKAAMTAASYITFVFSFLFVLYSIGAFLKVRMKEFGILTVLGAAGRQLNRLIFLENMIIGTAAVVAGIVGGLVFSKLFLMLGTQALEMKELSMYFPGKALGITLLSFFALFLAISLMTSVMVRQSKALEMLQGTSRPKKEPKASVWLALLSVAAYAGGFYMLRKGVGPDEANLLVTLLLDMIGTYFFYTQISVFVTRFLKRKRSFSWRGLNLLWVSELTYKIKDYARMFFMITIVTAITCTAAGAVLALNKQMETVYKEDPFAFSFYPLADATGEREMARLEQELKQAGIHFEKVGFKQIHVEINESDSPMILIRQSDYERLPRSLSLPQVTLQPGEVLLIHSTLAKHKLPDLTALTLKEPEGMAFTKKDETTKTLFGSQHAAVVTDADFRLVMQKLPPVKTEQYYGYLVPEWSNRTVPAKDSAEVRLGTKLDGMNKDRLREGKADGVVVSRASNFVNLKQVTRIMIFVGLFIAAIFSVFTASFLYFKLFNDLQQDQRHYHSLSKIGLSEKEMKRSATIQIALLFYIPLIFAALQTLVGLWGLASLFYFPTNMIMVGFTAIGAYLILYTIYFVMVRSRFLSQLKRVMV</sequence>
<comment type="subcellular location">
    <subcellularLocation>
        <location evidence="1 6">Cell membrane</location>
        <topology evidence="1 6">Multi-pass membrane protein</topology>
    </subcellularLocation>
</comment>
<dbReference type="InterPro" id="IPR027022">
    <property type="entry name" value="ABC_permease_BceB-typ"/>
</dbReference>
<dbReference type="GO" id="GO:0055085">
    <property type="term" value="P:transmembrane transport"/>
    <property type="evidence" value="ECO:0007669"/>
    <property type="project" value="UniProtKB-UniRule"/>
</dbReference>
<evidence type="ECO:0000313" key="8">
    <source>
        <dbReference type="EMBL" id="PRX41026.1"/>
    </source>
</evidence>
<comment type="similarity">
    <text evidence="6">Belongs to the ABC-4 integral membrane protein family.</text>
</comment>
<evidence type="ECO:0000256" key="2">
    <source>
        <dbReference type="ARBA" id="ARBA00022475"/>
    </source>
</evidence>
<accession>A0A2T0LG04</accession>
<dbReference type="Pfam" id="PF02687">
    <property type="entry name" value="FtsX"/>
    <property type="match status" value="1"/>
</dbReference>
<dbReference type="AlphaFoldDB" id="A0A2T0LG04"/>
<dbReference type="GO" id="GO:0005886">
    <property type="term" value="C:plasma membrane"/>
    <property type="evidence" value="ECO:0007669"/>
    <property type="project" value="UniProtKB-SubCell"/>
</dbReference>
<dbReference type="InterPro" id="IPR003838">
    <property type="entry name" value="ABC3_permease_C"/>
</dbReference>
<name>A0A2T0LG04_9BACL</name>
<dbReference type="PANTHER" id="PTHR46795:SF1">
    <property type="entry name" value="ABC TRANSPORTER PERMEASE PROTEIN"/>
    <property type="match status" value="1"/>
</dbReference>
<gene>
    <name evidence="8" type="ORF">CLV97_10977</name>
</gene>
<dbReference type="PIRSF" id="PIRSF018968">
    <property type="entry name" value="ABC_permease_BceB"/>
    <property type="match status" value="1"/>
</dbReference>